<gene>
    <name evidence="1" type="ORF">GPA27_13595</name>
</gene>
<sequence length="64" mass="7199">MTLRGDATDSTATCYGKHRFPSLAQARKVAKRSASTHCERINAYHCPHCAGWHIGSHLPRPRRK</sequence>
<name>A0ABX1NH10_9RHOO</name>
<dbReference type="Proteomes" id="UP000634522">
    <property type="component" value="Unassembled WGS sequence"/>
</dbReference>
<evidence type="ECO:0000313" key="2">
    <source>
        <dbReference type="Proteomes" id="UP000634522"/>
    </source>
</evidence>
<dbReference type="EMBL" id="WTVS01000026">
    <property type="protein sequence ID" value="NMF98420.1"/>
    <property type="molecule type" value="Genomic_DNA"/>
</dbReference>
<comment type="caution">
    <text evidence="1">The sequence shown here is derived from an EMBL/GenBank/DDBJ whole genome shotgun (WGS) entry which is preliminary data.</text>
</comment>
<organism evidence="1 2">
    <name type="scientific">Aromatoleum toluolicum</name>
    <dbReference type="NCBI Taxonomy" id="90060"/>
    <lineage>
        <taxon>Bacteria</taxon>
        <taxon>Pseudomonadati</taxon>
        <taxon>Pseudomonadota</taxon>
        <taxon>Betaproteobacteria</taxon>
        <taxon>Rhodocyclales</taxon>
        <taxon>Rhodocyclaceae</taxon>
        <taxon>Aromatoleum</taxon>
    </lineage>
</organism>
<evidence type="ECO:0000313" key="1">
    <source>
        <dbReference type="EMBL" id="NMF98420.1"/>
    </source>
</evidence>
<reference evidence="1 2" key="1">
    <citation type="submission" date="2019-12" db="EMBL/GenBank/DDBJ databases">
        <title>Comparative genomics gives insights into the taxonomy of the Azoarcus-Aromatoleum group and reveals separate origins of nif in the plant-associated Azoarcus and non-plant-associated Aromatoleum sub-groups.</title>
        <authorList>
            <person name="Lafos M."/>
            <person name="Maluk M."/>
            <person name="Batista M."/>
            <person name="Junghare M."/>
            <person name="Carmona M."/>
            <person name="Faoro H."/>
            <person name="Cruz L.M."/>
            <person name="Battistoni F."/>
            <person name="De Souza E."/>
            <person name="Pedrosa F."/>
            <person name="Chen W.-M."/>
            <person name="Poole P.S."/>
            <person name="Dixon R.A."/>
            <person name="James E.K."/>
        </authorList>
    </citation>
    <scope>NUCLEOTIDE SEQUENCE [LARGE SCALE GENOMIC DNA]</scope>
    <source>
        <strain evidence="1 2">T</strain>
    </source>
</reference>
<dbReference type="RefSeq" id="WP_169141171.1">
    <property type="nucleotide sequence ID" value="NZ_WTVS01000026.1"/>
</dbReference>
<proteinExistence type="predicted"/>
<protein>
    <submittedName>
        <fullName evidence="1">Uncharacterized protein</fullName>
    </submittedName>
</protein>
<accession>A0ABX1NH10</accession>
<keyword evidence="2" id="KW-1185">Reference proteome</keyword>